<evidence type="ECO:0000313" key="18">
    <source>
        <dbReference type="Proteomes" id="UP000233180"/>
    </source>
</evidence>
<dbReference type="PANTHER" id="PTHR14014:SF0">
    <property type="entry name" value="TELOMERE REPEATS-BINDING BOUQUET FORMATION PROTEIN 1"/>
    <property type="match status" value="1"/>
</dbReference>
<organism evidence="17 18">
    <name type="scientific">Rhinopithecus bieti</name>
    <name type="common">Black snub-nosed monkey</name>
    <name type="synonym">Pygathrix bieti</name>
    <dbReference type="NCBI Taxonomy" id="61621"/>
    <lineage>
        <taxon>Eukaryota</taxon>
        <taxon>Metazoa</taxon>
        <taxon>Chordata</taxon>
        <taxon>Craniata</taxon>
        <taxon>Vertebrata</taxon>
        <taxon>Euteleostomi</taxon>
        <taxon>Mammalia</taxon>
        <taxon>Eutheria</taxon>
        <taxon>Euarchontoglires</taxon>
        <taxon>Primates</taxon>
        <taxon>Haplorrhini</taxon>
        <taxon>Catarrhini</taxon>
        <taxon>Cercopithecidae</taxon>
        <taxon>Colobinae</taxon>
        <taxon>Rhinopithecus</taxon>
    </lineage>
</organism>
<dbReference type="GO" id="GO:1990918">
    <property type="term" value="P:double-strand break repair involved in meiotic recombination"/>
    <property type="evidence" value="ECO:0007669"/>
    <property type="project" value="Ensembl"/>
</dbReference>
<feature type="domain" description="Myb-like" evidence="16">
    <location>
        <begin position="616"/>
        <end position="667"/>
    </location>
</feature>
<dbReference type="InterPro" id="IPR042359">
    <property type="entry name" value="TERB1"/>
</dbReference>
<protein>
    <recommendedName>
        <fullName evidence="14">Telomere repeats-binding bouquet formation protein 1</fullName>
    </recommendedName>
    <alternativeName>
        <fullName evidence="15">Coiled-coil domain-containing protein 79</fullName>
    </alternativeName>
</protein>
<dbReference type="Proteomes" id="UP000233180">
    <property type="component" value="Unassembled WGS sequence"/>
</dbReference>
<dbReference type="STRING" id="61621.ENSRBIP00000030116"/>
<keyword evidence="7" id="KW-0175">Coiled coil</keyword>
<dbReference type="FunFam" id="1.25.10.10:FF:000637">
    <property type="entry name" value="Telomere repeat binding bouquet formation protein 1"/>
    <property type="match status" value="1"/>
</dbReference>
<keyword evidence="8" id="KW-0472">Membrane</keyword>
<evidence type="ECO:0000256" key="7">
    <source>
        <dbReference type="ARBA" id="ARBA00023054"/>
    </source>
</evidence>
<evidence type="ECO:0000256" key="4">
    <source>
        <dbReference type="ARBA" id="ARBA00022553"/>
    </source>
</evidence>
<keyword evidence="9" id="KW-0539">Nucleus</keyword>
<comment type="function">
    <text evidence="11">Meiosis-specific telomere-associated protein involved in meiotic telomere attachment to the nucleus inner membrane, a crucial step for homologous pairing and synapsis. Component of the MAJIN-TERB1-TERB2 complex, which promotes telomere cap exchange by mediating attachment of telomeric DNA to the inner nuclear membrane and replacement of the protective cap of telomeric chromosomes: in early meiosis, the MAJIN-TERB1-TERB2 complex associates with telomeric DNA and the shelterin/telosome complex. During prophase, the complex matures and promotes release of the shelterin/telosome complex from telomeric DNA. In the MAJIN-TERB1-TERB2 complex, TERB1 probably mediates association with the shelterin/telosome complex via interaction with TERF1, promoting priming telomeric DNA attachment'. Promotes telomere association with the nuclear envelope and deposition of the SUN-KASH/LINC complex. Also recruits cohesin to telomeres to develop structural rigidity.</text>
</comment>
<dbReference type="AlphaFoldDB" id="A0A2K6M2X9"/>
<dbReference type="SUPFAM" id="SSF46689">
    <property type="entry name" value="Homeodomain-like"/>
    <property type="match status" value="1"/>
</dbReference>
<dbReference type="InterPro" id="IPR001005">
    <property type="entry name" value="SANT/Myb"/>
</dbReference>
<evidence type="ECO:0000313" key="17">
    <source>
        <dbReference type="Ensembl" id="ENSRBIP00000030116.1"/>
    </source>
</evidence>
<comment type="similarity">
    <text evidence="12">Belongs to the TERB1 family.</text>
</comment>
<dbReference type="OMA" id="ECLKHQM"/>
<dbReference type="Gene3D" id="1.10.10.60">
    <property type="entry name" value="Homeodomain-like"/>
    <property type="match status" value="1"/>
</dbReference>
<sequence length="674" mass="76759">MESEDTKKTQEMKTDLNLLLECLKYQMDNAFSQKEALVTIHSICQQNSNASVYFREIGGLMFVKNLAKSSEHSMVKEAALYTLGAIAEKNVYCQQTLCTSELLEDLTWFLSNDSNINLKRMSVYVILVLVSNNRTGQTLVRETGCITVLSRLFRTVISKYDLDLSNKNVFQSYQLWSSVCSTLCVCVNNPQNDENQMFCCSLFPHANEWLKNCMKPEIIRPICSFIGLTLANNTYVQKYFISVGGLDVLSQVLVQLESDSHETLSSAKLAVVVTKTVDACIADNPTFGIVLSKYHIVSKLLALLLHESLDSGEKFSIMLTLGHCTEDCEENQYDLFKNNGLPLMIQALTESQNEELNKAATFVLHNCKKIEEIQRENCQDNISSMNMNIQNTWKHLHADHIGRATKAEDEDKSHSRQFQSYKSHGAMSKACTNDDQMKTPLKSANPVHTCCRESEQNKSLYKAKSSCNQNLREETTFKKNFISQSSDHVFKHPVHIAKNIKQQLPVTDPFTLCSDIINKEVVSFLATPSCSKMLTYRCSGCIAVEKSLNSRNFSKLLHSCPYQCDRHKVIVEAEDRYKSELRKLLICNKKILLTPRRRQQLSNESTTPGRIKKRRVRKNFTEEEVNYLFNGVKKMGNHWNSILWSFPFQQGRKAVDLAHKYRKLTKSPMCAASS</sequence>
<dbReference type="CDD" id="cd11658">
    <property type="entry name" value="SANT_DMAP1_like"/>
    <property type="match status" value="1"/>
</dbReference>
<evidence type="ECO:0000256" key="10">
    <source>
        <dbReference type="ARBA" id="ARBA00023254"/>
    </source>
</evidence>
<keyword evidence="4" id="KW-0597">Phosphoprotein</keyword>
<dbReference type="SUPFAM" id="SSF48371">
    <property type="entry name" value="ARM repeat"/>
    <property type="match status" value="1"/>
</dbReference>
<reference evidence="17" key="2">
    <citation type="submission" date="2025-08" db="UniProtKB">
        <authorList>
            <consortium name="Ensembl"/>
        </authorList>
    </citation>
    <scope>IDENTIFICATION</scope>
</reference>
<dbReference type="GO" id="GO:0070197">
    <property type="term" value="P:meiotic attachment of telomere to nuclear envelope"/>
    <property type="evidence" value="ECO:0007669"/>
    <property type="project" value="Ensembl"/>
</dbReference>
<dbReference type="GO" id="GO:0005637">
    <property type="term" value="C:nuclear inner membrane"/>
    <property type="evidence" value="ECO:0007669"/>
    <property type="project" value="UniProtKB-SubCell"/>
</dbReference>
<keyword evidence="6" id="KW-0779">Telomere</keyword>
<reference evidence="17" key="3">
    <citation type="submission" date="2025-09" db="UniProtKB">
        <authorList>
            <consortium name="Ensembl"/>
        </authorList>
    </citation>
    <scope>IDENTIFICATION</scope>
</reference>
<keyword evidence="5" id="KW-0677">Repeat</keyword>
<name>A0A2K6M2X9_RHIBE</name>
<evidence type="ECO:0000256" key="5">
    <source>
        <dbReference type="ARBA" id="ARBA00022737"/>
    </source>
</evidence>
<dbReference type="InterPro" id="IPR016024">
    <property type="entry name" value="ARM-type_fold"/>
</dbReference>
<keyword evidence="10" id="KW-0469">Meiosis</keyword>
<evidence type="ECO:0000256" key="9">
    <source>
        <dbReference type="ARBA" id="ARBA00023242"/>
    </source>
</evidence>
<dbReference type="Pfam" id="PF00249">
    <property type="entry name" value="Myb_DNA-binding"/>
    <property type="match status" value="1"/>
</dbReference>
<proteinExistence type="inferred from homology"/>
<keyword evidence="3" id="KW-0158">Chromosome</keyword>
<evidence type="ECO:0000256" key="13">
    <source>
        <dbReference type="ARBA" id="ARBA00065813"/>
    </source>
</evidence>
<dbReference type="GO" id="GO:0070187">
    <property type="term" value="C:shelterin complex"/>
    <property type="evidence" value="ECO:0007669"/>
    <property type="project" value="Ensembl"/>
</dbReference>
<comment type="subcellular location">
    <subcellularLocation>
        <location evidence="2">Chromosome</location>
        <location evidence="2">Telomere</location>
    </subcellularLocation>
    <subcellularLocation>
        <location evidence="1">Nucleus inner membrane</location>
    </subcellularLocation>
</comment>
<evidence type="ECO:0000256" key="12">
    <source>
        <dbReference type="ARBA" id="ARBA00061256"/>
    </source>
</evidence>
<evidence type="ECO:0000256" key="11">
    <source>
        <dbReference type="ARBA" id="ARBA00058244"/>
    </source>
</evidence>
<dbReference type="PANTHER" id="PTHR14014">
    <property type="entry name" value="TELOMERE REPEATS-BINDING BOUQUET FORMATION PROTEIN 1"/>
    <property type="match status" value="1"/>
</dbReference>
<evidence type="ECO:0000256" key="3">
    <source>
        <dbReference type="ARBA" id="ARBA00022454"/>
    </source>
</evidence>
<dbReference type="InterPro" id="IPR011989">
    <property type="entry name" value="ARM-like"/>
</dbReference>
<evidence type="ECO:0000256" key="6">
    <source>
        <dbReference type="ARBA" id="ARBA00022895"/>
    </source>
</evidence>
<evidence type="ECO:0000256" key="2">
    <source>
        <dbReference type="ARBA" id="ARBA00004574"/>
    </source>
</evidence>
<keyword evidence="18" id="KW-1185">Reference proteome</keyword>
<accession>A0A2K6M2X9</accession>
<evidence type="ECO:0000259" key="16">
    <source>
        <dbReference type="SMART" id="SM00717"/>
    </source>
</evidence>
<evidence type="ECO:0000256" key="1">
    <source>
        <dbReference type="ARBA" id="ARBA00004540"/>
    </source>
</evidence>
<comment type="subunit">
    <text evidence="13">Component of the MAJIN-TERB1-TERB2 complex, composed of MAJIN, TERB1 and TERB2. Interacts with TERF1, STAG3 and SUN1. Interacts (via Myb-like domain) with the cohesin complex; probably mediated via interaction with STAG3.</text>
</comment>
<dbReference type="GeneTree" id="ENSGT00390000005075"/>
<reference evidence="17 18" key="1">
    <citation type="submission" date="2016-06" db="EMBL/GenBank/DDBJ databases">
        <title>Genome of Rhinopithecus bieti.</title>
        <authorList>
            <person name="Wu"/>
            <person name="C.-I. and Zhang"/>
            <person name="Y."/>
        </authorList>
    </citation>
    <scope>NUCLEOTIDE SEQUENCE</scope>
</reference>
<dbReference type="Ensembl" id="ENSRBIT00000054074.1">
    <property type="protein sequence ID" value="ENSRBIP00000030116.1"/>
    <property type="gene ID" value="ENSRBIG00000038934.1"/>
</dbReference>
<gene>
    <name evidence="17" type="primary">TERB1</name>
</gene>
<dbReference type="Gene3D" id="1.25.10.10">
    <property type="entry name" value="Leucine-rich Repeat Variant"/>
    <property type="match status" value="1"/>
</dbReference>
<dbReference type="FunFam" id="1.10.10.60:FF:000569">
    <property type="entry name" value="telomere repeats-binding bouquet formation protein 1"/>
    <property type="match status" value="1"/>
</dbReference>
<dbReference type="GO" id="GO:0007129">
    <property type="term" value="P:homologous chromosome pairing at meiosis"/>
    <property type="evidence" value="ECO:0007669"/>
    <property type="project" value="Ensembl"/>
</dbReference>
<evidence type="ECO:0000256" key="14">
    <source>
        <dbReference type="ARBA" id="ARBA00067215"/>
    </source>
</evidence>
<dbReference type="SMART" id="SM00717">
    <property type="entry name" value="SANT"/>
    <property type="match status" value="1"/>
</dbReference>
<dbReference type="InterPro" id="IPR009057">
    <property type="entry name" value="Homeodomain-like_sf"/>
</dbReference>
<evidence type="ECO:0000256" key="15">
    <source>
        <dbReference type="ARBA" id="ARBA00075653"/>
    </source>
</evidence>
<evidence type="ECO:0000256" key="8">
    <source>
        <dbReference type="ARBA" id="ARBA00023136"/>
    </source>
</evidence>